<dbReference type="EMBL" id="JACHEB010000006">
    <property type="protein sequence ID" value="MBB5329413.1"/>
    <property type="molecule type" value="Genomic_DNA"/>
</dbReference>
<reference evidence="2 3" key="1">
    <citation type="submission" date="2020-08" db="EMBL/GenBank/DDBJ databases">
        <title>Genomic Encyclopedia of Type Strains, Phase IV (KMG-V): Genome sequencing to study the core and pangenomes of soil and plant-associated prokaryotes.</title>
        <authorList>
            <person name="Whitman W."/>
        </authorList>
    </citation>
    <scope>NUCLEOTIDE SEQUENCE [LARGE SCALE GENOMIC DNA]</scope>
    <source>
        <strain evidence="2 3">X5P2</strain>
    </source>
</reference>
<dbReference type="Proteomes" id="UP000535182">
    <property type="component" value="Unassembled WGS sequence"/>
</dbReference>
<sequence>MTVPLDDSQDPMPPNTVTVSDPIVTGVHPVPDDSIGQESSKEDYSEGGLSGEAAVDVNPDTEPFMLRQRTNEEIADYDKGFECGQEGGQNDDTKSQAWQRGWAEAQE</sequence>
<evidence type="ECO:0000313" key="2">
    <source>
        <dbReference type="EMBL" id="MBB5329413.1"/>
    </source>
</evidence>
<dbReference type="RefSeq" id="WP_183977852.1">
    <property type="nucleotide sequence ID" value="NZ_JACHEB010000006.1"/>
</dbReference>
<keyword evidence="3" id="KW-1185">Reference proteome</keyword>
<gene>
    <name evidence="2" type="ORF">HDF14_003031</name>
</gene>
<feature type="region of interest" description="Disordered" evidence="1">
    <location>
        <begin position="80"/>
        <end position="107"/>
    </location>
</feature>
<name>A0A9X0QFQ8_9BACT</name>
<proteinExistence type="predicted"/>
<comment type="caution">
    <text evidence="2">The sequence shown here is derived from an EMBL/GenBank/DDBJ whole genome shotgun (WGS) entry which is preliminary data.</text>
</comment>
<feature type="region of interest" description="Disordered" evidence="1">
    <location>
        <begin position="1"/>
        <end position="61"/>
    </location>
</feature>
<evidence type="ECO:0000256" key="1">
    <source>
        <dbReference type="SAM" id="MobiDB-lite"/>
    </source>
</evidence>
<dbReference type="AlphaFoldDB" id="A0A9X0QFQ8"/>
<organism evidence="2 3">
    <name type="scientific">Tunturiibacter gelidiferens</name>
    <dbReference type="NCBI Taxonomy" id="3069689"/>
    <lineage>
        <taxon>Bacteria</taxon>
        <taxon>Pseudomonadati</taxon>
        <taxon>Acidobacteriota</taxon>
        <taxon>Terriglobia</taxon>
        <taxon>Terriglobales</taxon>
        <taxon>Acidobacteriaceae</taxon>
        <taxon>Tunturiibacter</taxon>
    </lineage>
</organism>
<accession>A0A9X0QFQ8</accession>
<protein>
    <submittedName>
        <fullName evidence="2">Uncharacterized protein</fullName>
    </submittedName>
</protein>
<evidence type="ECO:0000313" key="3">
    <source>
        <dbReference type="Proteomes" id="UP000535182"/>
    </source>
</evidence>